<feature type="transmembrane region" description="Helical" evidence="1">
    <location>
        <begin position="12"/>
        <end position="29"/>
    </location>
</feature>
<keyword evidence="1" id="KW-0472">Membrane</keyword>
<dbReference type="Proteomes" id="UP000032749">
    <property type="component" value="Chromosome"/>
</dbReference>
<keyword evidence="1" id="KW-1133">Transmembrane helix</keyword>
<sequence>MIKALLSKYPIPFRIAFALYALLTLWASLRTGGGPQPIENFDKVMHFTFYSLFTVIAAGCTKQKNTFIKLSILIICYGALMEFFQSFVPSRFMSPADIVANTSGVFMIVLISFKLGIHNPSVKSEP</sequence>
<organism evidence="3 4">
    <name type="scientific">Oleispira antarctica RB-8</name>
    <dbReference type="NCBI Taxonomy" id="698738"/>
    <lineage>
        <taxon>Bacteria</taxon>
        <taxon>Pseudomonadati</taxon>
        <taxon>Pseudomonadota</taxon>
        <taxon>Gammaproteobacteria</taxon>
        <taxon>Oceanospirillales</taxon>
        <taxon>Oceanospirillaceae</taxon>
        <taxon>Oleispira</taxon>
    </lineage>
</organism>
<dbReference type="KEGG" id="oai:OLEAN_C15160"/>
<feature type="domain" description="VanZ-like" evidence="2">
    <location>
        <begin position="11"/>
        <end position="112"/>
    </location>
</feature>
<evidence type="ECO:0000256" key="1">
    <source>
        <dbReference type="SAM" id="Phobius"/>
    </source>
</evidence>
<dbReference type="InterPro" id="IPR006976">
    <property type="entry name" value="VanZ-like"/>
</dbReference>
<evidence type="ECO:0000313" key="3">
    <source>
        <dbReference type="EMBL" id="CCK75692.1"/>
    </source>
</evidence>
<dbReference type="PANTHER" id="PTHR28008">
    <property type="entry name" value="DOMAIN PROTEIN, PUTATIVE (AFU_ORTHOLOGUE AFUA_3G10980)-RELATED"/>
    <property type="match status" value="1"/>
</dbReference>
<feature type="transmembrane region" description="Helical" evidence="1">
    <location>
        <begin position="98"/>
        <end position="117"/>
    </location>
</feature>
<accession>R4YLT0</accession>
<evidence type="ECO:0000313" key="4">
    <source>
        <dbReference type="Proteomes" id="UP000032749"/>
    </source>
</evidence>
<gene>
    <name evidence="3" type="ORF">OLEAN_C15160</name>
</gene>
<dbReference type="HOGENOM" id="CLU_1979277_0_0_6"/>
<reference evidence="3 4" key="1">
    <citation type="journal article" date="2013" name="Nat. Commun.">
        <title>Genome sequence and functional genomic analysis of the oil-degrading bacterium Oleispira antarctica.</title>
        <authorList>
            <person name="Kube M."/>
            <person name="Chernikova T.N."/>
            <person name="Al-Ramahi Y."/>
            <person name="Beloqui A."/>
            <person name="Lopez-Cortez N."/>
            <person name="Guazzaroni M.E."/>
            <person name="Heipieper H.J."/>
            <person name="Klages S."/>
            <person name="Kotsyurbenko O.R."/>
            <person name="Langer I."/>
            <person name="Nechitaylo T.Y."/>
            <person name="Lunsdorf H."/>
            <person name="Fernandez M."/>
            <person name="Juarez S."/>
            <person name="Ciordia S."/>
            <person name="Singer A."/>
            <person name="Kagan O."/>
            <person name="Egorova O."/>
            <person name="Petit P.A."/>
            <person name="Stogios P."/>
            <person name="Kim Y."/>
            <person name="Tchigvintsev A."/>
            <person name="Flick R."/>
            <person name="Denaro R."/>
            <person name="Genovese M."/>
            <person name="Albar J.P."/>
            <person name="Reva O.N."/>
            <person name="Martinez-Gomariz M."/>
            <person name="Tran H."/>
            <person name="Ferrer M."/>
            <person name="Savchenko A."/>
            <person name="Yakunin A.F."/>
            <person name="Yakimov M.M."/>
            <person name="Golyshina O.V."/>
            <person name="Reinhardt R."/>
            <person name="Golyshin P.N."/>
        </authorList>
    </citation>
    <scope>NUCLEOTIDE SEQUENCE [LARGE SCALE GENOMIC DNA]</scope>
</reference>
<protein>
    <recommendedName>
        <fullName evidence="2">VanZ-like domain-containing protein</fullName>
    </recommendedName>
</protein>
<keyword evidence="4" id="KW-1185">Reference proteome</keyword>
<proteinExistence type="predicted"/>
<evidence type="ECO:0000259" key="2">
    <source>
        <dbReference type="Pfam" id="PF04892"/>
    </source>
</evidence>
<dbReference type="PANTHER" id="PTHR28008:SF1">
    <property type="entry name" value="DOMAIN PROTEIN, PUTATIVE (AFU_ORTHOLOGUE AFUA_3G10980)-RELATED"/>
    <property type="match status" value="1"/>
</dbReference>
<feature type="transmembrane region" description="Helical" evidence="1">
    <location>
        <begin position="44"/>
        <end position="60"/>
    </location>
</feature>
<name>R4YLT0_OLEAN</name>
<dbReference type="Pfam" id="PF04892">
    <property type="entry name" value="VanZ"/>
    <property type="match status" value="1"/>
</dbReference>
<feature type="transmembrane region" description="Helical" evidence="1">
    <location>
        <begin position="67"/>
        <end position="86"/>
    </location>
</feature>
<dbReference type="EMBL" id="FO203512">
    <property type="protein sequence ID" value="CCK75692.1"/>
    <property type="molecule type" value="Genomic_DNA"/>
</dbReference>
<dbReference type="AlphaFoldDB" id="R4YLT0"/>
<keyword evidence="1" id="KW-0812">Transmembrane</keyword>
<dbReference type="OrthoDB" id="582407at2"/>
<dbReference type="NCBIfam" id="NF037970">
    <property type="entry name" value="vanZ_1"/>
    <property type="match status" value="1"/>
</dbReference>